<dbReference type="Proteomes" id="UP000562395">
    <property type="component" value="Unassembled WGS sequence"/>
</dbReference>
<proteinExistence type="predicted"/>
<keyword evidence="1" id="KW-1133">Transmembrane helix</keyword>
<evidence type="ECO:0000313" key="3">
    <source>
        <dbReference type="Proteomes" id="UP000562395"/>
    </source>
</evidence>
<feature type="transmembrane region" description="Helical" evidence="1">
    <location>
        <begin position="6"/>
        <end position="24"/>
    </location>
</feature>
<comment type="caution">
    <text evidence="2">The sequence shown here is derived from an EMBL/GenBank/DDBJ whole genome shotgun (WGS) entry which is preliminary data.</text>
</comment>
<keyword evidence="1" id="KW-0812">Transmembrane</keyword>
<feature type="transmembrane region" description="Helical" evidence="1">
    <location>
        <begin position="33"/>
        <end position="51"/>
    </location>
</feature>
<keyword evidence="1" id="KW-0472">Membrane</keyword>
<keyword evidence="3" id="KW-1185">Reference proteome</keyword>
<protein>
    <submittedName>
        <fullName evidence="2">Uncharacterized protein</fullName>
    </submittedName>
</protein>
<accession>A0A7W5ZXA0</accession>
<dbReference type="EMBL" id="JACICY010000007">
    <property type="protein sequence ID" value="MBB3861638.1"/>
    <property type="molecule type" value="Genomic_DNA"/>
</dbReference>
<name>A0A7W5ZXA0_9SPHN</name>
<reference evidence="2 3" key="1">
    <citation type="submission" date="2020-08" db="EMBL/GenBank/DDBJ databases">
        <title>Genomic Encyclopedia of Type Strains, Phase IV (KMG-IV): sequencing the most valuable type-strain genomes for metagenomic binning, comparative biology and taxonomic classification.</title>
        <authorList>
            <person name="Goeker M."/>
        </authorList>
    </citation>
    <scope>NUCLEOTIDE SEQUENCE [LARGE SCALE GENOMIC DNA]</scope>
    <source>
        <strain evidence="2 3">DSM 14552</strain>
    </source>
</reference>
<sequence length="69" mass="7205">MLDAALSLLMLATIALLGGAVFLFRRGERKRPVLMVTLAGVMIVNLIIWTLPDKSGGTLAGGVEAGPVQ</sequence>
<evidence type="ECO:0000313" key="2">
    <source>
        <dbReference type="EMBL" id="MBB3861638.1"/>
    </source>
</evidence>
<evidence type="ECO:0000256" key="1">
    <source>
        <dbReference type="SAM" id="Phobius"/>
    </source>
</evidence>
<gene>
    <name evidence="2" type="ORF">GGQ88_002926</name>
</gene>
<dbReference type="RefSeq" id="WP_183614145.1">
    <property type="nucleotide sequence ID" value="NZ_JACICY010000007.1"/>
</dbReference>
<organism evidence="2 3">
    <name type="scientific">Novosphingobium hassiacum</name>
    <dbReference type="NCBI Taxonomy" id="173676"/>
    <lineage>
        <taxon>Bacteria</taxon>
        <taxon>Pseudomonadati</taxon>
        <taxon>Pseudomonadota</taxon>
        <taxon>Alphaproteobacteria</taxon>
        <taxon>Sphingomonadales</taxon>
        <taxon>Sphingomonadaceae</taxon>
        <taxon>Novosphingobium</taxon>
    </lineage>
</organism>
<dbReference type="AlphaFoldDB" id="A0A7W5ZXA0"/>